<keyword evidence="2" id="KW-1185">Reference proteome</keyword>
<accession>E9HL46</accession>
<gene>
    <name evidence="1" type="ORF">DAPPUDRAFT_330970</name>
</gene>
<reference evidence="1 2" key="1">
    <citation type="journal article" date="2011" name="Science">
        <title>The ecoresponsive genome of Daphnia pulex.</title>
        <authorList>
            <person name="Colbourne J.K."/>
            <person name="Pfrender M.E."/>
            <person name="Gilbert D."/>
            <person name="Thomas W.K."/>
            <person name="Tucker A."/>
            <person name="Oakley T.H."/>
            <person name="Tokishita S."/>
            <person name="Aerts A."/>
            <person name="Arnold G.J."/>
            <person name="Basu M.K."/>
            <person name="Bauer D.J."/>
            <person name="Caceres C.E."/>
            <person name="Carmel L."/>
            <person name="Casola C."/>
            <person name="Choi J.H."/>
            <person name="Detter J.C."/>
            <person name="Dong Q."/>
            <person name="Dusheyko S."/>
            <person name="Eads B.D."/>
            <person name="Frohlich T."/>
            <person name="Geiler-Samerotte K.A."/>
            <person name="Gerlach D."/>
            <person name="Hatcher P."/>
            <person name="Jogdeo S."/>
            <person name="Krijgsveld J."/>
            <person name="Kriventseva E.V."/>
            <person name="Kultz D."/>
            <person name="Laforsch C."/>
            <person name="Lindquist E."/>
            <person name="Lopez J."/>
            <person name="Manak J.R."/>
            <person name="Muller J."/>
            <person name="Pangilinan J."/>
            <person name="Patwardhan R.P."/>
            <person name="Pitluck S."/>
            <person name="Pritham E.J."/>
            <person name="Rechtsteiner A."/>
            <person name="Rho M."/>
            <person name="Rogozin I.B."/>
            <person name="Sakarya O."/>
            <person name="Salamov A."/>
            <person name="Schaack S."/>
            <person name="Shapiro H."/>
            <person name="Shiga Y."/>
            <person name="Skalitzky C."/>
            <person name="Smith Z."/>
            <person name="Souvorov A."/>
            <person name="Sung W."/>
            <person name="Tang Z."/>
            <person name="Tsuchiya D."/>
            <person name="Tu H."/>
            <person name="Vos H."/>
            <person name="Wang M."/>
            <person name="Wolf Y.I."/>
            <person name="Yamagata H."/>
            <person name="Yamada T."/>
            <person name="Ye Y."/>
            <person name="Shaw J.R."/>
            <person name="Andrews J."/>
            <person name="Crease T.J."/>
            <person name="Tang H."/>
            <person name="Lucas S.M."/>
            <person name="Robertson H.M."/>
            <person name="Bork P."/>
            <person name="Koonin E.V."/>
            <person name="Zdobnov E.M."/>
            <person name="Grigoriev I.V."/>
            <person name="Lynch M."/>
            <person name="Boore J.L."/>
        </authorList>
    </citation>
    <scope>NUCLEOTIDE SEQUENCE [LARGE SCALE GENOMIC DNA]</scope>
</reference>
<dbReference type="OrthoDB" id="1751331at2759"/>
<dbReference type="GO" id="GO:0003684">
    <property type="term" value="F:damaged DNA binding"/>
    <property type="evidence" value="ECO:0000318"/>
    <property type="project" value="GO_Central"/>
</dbReference>
<evidence type="ECO:0000313" key="1">
    <source>
        <dbReference type="EMBL" id="EFX67550.1"/>
    </source>
</evidence>
<dbReference type="KEGG" id="dpx:DAPPUDRAFT_330970"/>
<dbReference type="GO" id="GO:0000724">
    <property type="term" value="P:double-strand break repair via homologous recombination"/>
    <property type="evidence" value="ECO:0000318"/>
    <property type="project" value="GO_Central"/>
</dbReference>
<dbReference type="STRING" id="6669.E9HL46"/>
<dbReference type="GO" id="GO:0043047">
    <property type="term" value="F:single-stranded telomeric DNA binding"/>
    <property type="evidence" value="ECO:0000318"/>
    <property type="project" value="GO_Central"/>
</dbReference>
<dbReference type="Gene3D" id="2.40.50.140">
    <property type="entry name" value="Nucleic acid-binding proteins"/>
    <property type="match status" value="1"/>
</dbReference>
<dbReference type="SUPFAM" id="SSF50249">
    <property type="entry name" value="Nucleic acid-binding proteins"/>
    <property type="match status" value="1"/>
</dbReference>
<dbReference type="GO" id="GO:0005662">
    <property type="term" value="C:DNA replication factor A complex"/>
    <property type="evidence" value="ECO:0000318"/>
    <property type="project" value="GO_Central"/>
</dbReference>
<proteinExistence type="predicted"/>
<evidence type="ECO:0000313" key="2">
    <source>
        <dbReference type="Proteomes" id="UP000000305"/>
    </source>
</evidence>
<dbReference type="HOGENOM" id="CLU_1220772_0_0_1"/>
<dbReference type="GO" id="GO:0007004">
    <property type="term" value="P:telomere maintenance via telomerase"/>
    <property type="evidence" value="ECO:0000318"/>
    <property type="project" value="GO_Central"/>
</dbReference>
<dbReference type="Proteomes" id="UP000000305">
    <property type="component" value="Unassembled WGS sequence"/>
</dbReference>
<protein>
    <submittedName>
        <fullName evidence="1">Uncharacterized protein</fullName>
    </submittedName>
</protein>
<dbReference type="AlphaFoldDB" id="E9HL46"/>
<name>E9HL46_DAPPU</name>
<sequence length="200" mass="22553">MERVRLDAKAALMRLGVDVADPDYQVGVILGKPKKLVVGEVTEEAAEKPTITFNFVPFDQLPNQENDSIVDVIGLVLHLQEKVLVETKTTKISRSLTAEFVDSSLLEKVADKCIVALPGVKISNKFGRRYLETLSSTVVQINADMTEVRELREWTCDFTQKRDAFFKLGNKEFHKANNNGLRPLSMNFEPEICKRLSKIN</sequence>
<dbReference type="GO" id="GO:0006260">
    <property type="term" value="P:DNA replication"/>
    <property type="evidence" value="ECO:0000318"/>
    <property type="project" value="GO_Central"/>
</dbReference>
<dbReference type="InParanoid" id="E9HL46"/>
<dbReference type="EMBL" id="GL732675">
    <property type="protein sequence ID" value="EFX67550.1"/>
    <property type="molecule type" value="Genomic_DNA"/>
</dbReference>
<dbReference type="PhylomeDB" id="E9HL46"/>
<dbReference type="GO" id="GO:0006289">
    <property type="term" value="P:nucleotide-excision repair"/>
    <property type="evidence" value="ECO:0000318"/>
    <property type="project" value="GO_Central"/>
</dbReference>
<dbReference type="GO" id="GO:0051321">
    <property type="term" value="P:meiotic cell cycle"/>
    <property type="evidence" value="ECO:0000318"/>
    <property type="project" value="GO_Central"/>
</dbReference>
<organism evidence="1 2">
    <name type="scientific">Daphnia pulex</name>
    <name type="common">Water flea</name>
    <dbReference type="NCBI Taxonomy" id="6669"/>
    <lineage>
        <taxon>Eukaryota</taxon>
        <taxon>Metazoa</taxon>
        <taxon>Ecdysozoa</taxon>
        <taxon>Arthropoda</taxon>
        <taxon>Crustacea</taxon>
        <taxon>Branchiopoda</taxon>
        <taxon>Diplostraca</taxon>
        <taxon>Cladocera</taxon>
        <taxon>Anomopoda</taxon>
        <taxon>Daphniidae</taxon>
        <taxon>Daphnia</taxon>
    </lineage>
</organism>
<dbReference type="InterPro" id="IPR012340">
    <property type="entry name" value="NA-bd_OB-fold"/>
</dbReference>